<gene>
    <name evidence="5" type="ORF">A2972_04815</name>
</gene>
<organism evidence="5 6">
    <name type="scientific">Candidatus Amesbacteria bacterium RIFCSPLOWO2_01_FULL_47_33</name>
    <dbReference type="NCBI Taxonomy" id="1797258"/>
    <lineage>
        <taxon>Bacteria</taxon>
        <taxon>Candidatus Amesiibacteriota</taxon>
    </lineage>
</organism>
<evidence type="ECO:0000259" key="4">
    <source>
        <dbReference type="PROSITE" id="PS51175"/>
    </source>
</evidence>
<feature type="compositionally biased region" description="Polar residues" evidence="2">
    <location>
        <begin position="301"/>
        <end position="311"/>
    </location>
</feature>
<dbReference type="SUPFAM" id="SSF51126">
    <property type="entry name" value="Pectin lyase-like"/>
    <property type="match status" value="1"/>
</dbReference>
<evidence type="ECO:0000313" key="6">
    <source>
        <dbReference type="Proteomes" id="UP000176822"/>
    </source>
</evidence>
<protein>
    <recommendedName>
        <fullName evidence="1">Probable pectate lyase C</fullName>
    </recommendedName>
</protein>
<dbReference type="InterPro" id="IPR012334">
    <property type="entry name" value="Pectin_lyas_fold"/>
</dbReference>
<dbReference type="CDD" id="cd14256">
    <property type="entry name" value="Dockerin_I"/>
    <property type="match status" value="1"/>
</dbReference>
<sequence>MRKGFFLLAAAGFFFIGVSGASAQTAFRFVAWGDTKSDTGVLKSLSVQAKTLNPVLTLYSGDLEGDGFTQTGMDAWKTAVNGGVNNGMFNITFPIRGNHDNHLSGAAANWQNYFNLGAQAAAIGGSNYSALSDDLTYSFDYGNSRFIGFDVPGDITLMSPAQIAWLDQRLTDAENQGLSHAFLFWHGPVYAMDGHCCPTAPSALISVFNKHPILSASFHGHEHILTYANLNTSQISSLTDPFEQFISGDAGAGPNTATSGRYDYWLNLSGANSGGFVTVDVSGSSFTANFYRGGNTTPQWTKTFTKGNAPSPTAGPSPTRTPTPQFTPTRTPTPPISPTRTPTPPVSNYLEAENATLVSSVVENEHAGYTGTGYVNFSLASESSITWNNVQVPSAGQYDLIFRYGLGAADRGVELSVNGYTINSFLSFPSTGTWTNYQELKVQATLNGGANTIKLTTTGADGPNVDHLKPPSGNVNGTPGDGNGDGKVDGQDYIIWLMNYGKTKTGPANGDFNNDSKVDGQDYIIWLMNYGKTPTPVTATPTNSASATITPTKPPAAATNTPTPSTPVTGDCSQAAILCVPTEYSTIAAAITAASAGNTIRVSPGTYTGFSLTKQVTVMAESYNTSDPRQNTAIINGQITSAGSWAYDAGPVVRGFQIIGGTDPVSMNNGPMTLEYNYIHGTGGDAVSFEGGGGIVRGNRIDGSGDDCIDLDNQSKNVIIEDNYILNAHEEGIEMRQQNVTITQRTDIIIRNNRIENSPSDGFQIMDYNNFSNRRYIIERNLFIGNKKGGIAIMPSDITGETLEGAAMPEPMYVVNNTFANNYGAIAGGANAVVINNIFTGQTSFDLKNVNTLSDIKYNLFATTQKLQGTNNFDSATNFVGNPLLNADYELQSGSAAIDKGIAQLQHTYSYNNTNITDYVINLSSGQYNGSAPDLGWKEF</sequence>
<dbReference type="PROSITE" id="PS00018">
    <property type="entry name" value="EF_HAND_1"/>
    <property type="match status" value="1"/>
</dbReference>
<proteinExistence type="predicted"/>
<dbReference type="GO" id="GO:0016787">
    <property type="term" value="F:hydrolase activity"/>
    <property type="evidence" value="ECO:0007669"/>
    <property type="project" value="InterPro"/>
</dbReference>
<dbReference type="Gene3D" id="2.60.120.260">
    <property type="entry name" value="Galactose-binding domain-like"/>
    <property type="match status" value="1"/>
</dbReference>
<dbReference type="InterPro" id="IPR039448">
    <property type="entry name" value="Beta_helix"/>
</dbReference>
<evidence type="ECO:0000313" key="5">
    <source>
        <dbReference type="EMBL" id="OGC99899.1"/>
    </source>
</evidence>
<dbReference type="Pfam" id="PF00149">
    <property type="entry name" value="Metallophos"/>
    <property type="match status" value="1"/>
</dbReference>
<dbReference type="Gene3D" id="2.160.20.10">
    <property type="entry name" value="Single-stranded right-handed beta-helix, Pectin lyase-like"/>
    <property type="match status" value="1"/>
</dbReference>
<evidence type="ECO:0000256" key="2">
    <source>
        <dbReference type="SAM" id="MobiDB-lite"/>
    </source>
</evidence>
<dbReference type="Gene3D" id="1.10.1330.10">
    <property type="entry name" value="Dockerin domain"/>
    <property type="match status" value="1"/>
</dbReference>
<dbReference type="Gene3D" id="3.60.21.10">
    <property type="match status" value="1"/>
</dbReference>
<keyword evidence="3" id="KW-0732">Signal</keyword>
<dbReference type="InterPro" id="IPR036439">
    <property type="entry name" value="Dockerin_dom_sf"/>
</dbReference>
<evidence type="ECO:0000256" key="3">
    <source>
        <dbReference type="SAM" id="SignalP"/>
    </source>
</evidence>
<dbReference type="Pfam" id="PF13229">
    <property type="entry name" value="Beta_helix"/>
    <property type="match status" value="1"/>
</dbReference>
<dbReference type="GO" id="GO:0030246">
    <property type="term" value="F:carbohydrate binding"/>
    <property type="evidence" value="ECO:0007669"/>
    <property type="project" value="InterPro"/>
</dbReference>
<feature type="chain" id="PRO_5009515961" description="Probable pectate lyase C" evidence="3">
    <location>
        <begin position="24"/>
        <end position="940"/>
    </location>
</feature>
<dbReference type="SUPFAM" id="SSF63446">
    <property type="entry name" value="Type I dockerin domain"/>
    <property type="match status" value="1"/>
</dbReference>
<evidence type="ECO:0000256" key="1">
    <source>
        <dbReference type="ARBA" id="ARBA00016512"/>
    </source>
</evidence>
<dbReference type="InterPro" id="IPR004843">
    <property type="entry name" value="Calcineurin-like_PHP"/>
</dbReference>
<name>A0A1F4Z124_9BACT</name>
<dbReference type="SMART" id="SM00710">
    <property type="entry name" value="PbH1"/>
    <property type="match status" value="6"/>
</dbReference>
<dbReference type="SUPFAM" id="SSF49785">
    <property type="entry name" value="Galactose-binding domain-like"/>
    <property type="match status" value="1"/>
</dbReference>
<accession>A0A1F4Z124</accession>
<dbReference type="InterPro" id="IPR029052">
    <property type="entry name" value="Metallo-depent_PP-like"/>
</dbReference>
<dbReference type="Proteomes" id="UP000176822">
    <property type="component" value="Unassembled WGS sequence"/>
</dbReference>
<feature type="compositionally biased region" description="Low complexity" evidence="2">
    <location>
        <begin position="544"/>
        <end position="568"/>
    </location>
</feature>
<dbReference type="InterPro" id="IPR018247">
    <property type="entry name" value="EF_Hand_1_Ca_BS"/>
</dbReference>
<dbReference type="InterPro" id="IPR005084">
    <property type="entry name" value="CBM6"/>
</dbReference>
<dbReference type="AlphaFoldDB" id="A0A1F4Z124"/>
<dbReference type="SUPFAM" id="SSF56300">
    <property type="entry name" value="Metallo-dependent phosphatases"/>
    <property type="match status" value="1"/>
</dbReference>
<reference evidence="5 6" key="1">
    <citation type="journal article" date="2016" name="Nat. Commun.">
        <title>Thousands of microbial genomes shed light on interconnected biogeochemical processes in an aquifer system.</title>
        <authorList>
            <person name="Anantharaman K."/>
            <person name="Brown C.T."/>
            <person name="Hug L.A."/>
            <person name="Sharon I."/>
            <person name="Castelle C.J."/>
            <person name="Probst A.J."/>
            <person name="Thomas B.C."/>
            <person name="Singh A."/>
            <person name="Wilkins M.J."/>
            <person name="Karaoz U."/>
            <person name="Brodie E.L."/>
            <person name="Williams K.H."/>
            <person name="Hubbard S.S."/>
            <person name="Banfield J.F."/>
        </authorList>
    </citation>
    <scope>NUCLEOTIDE SEQUENCE [LARGE SCALE GENOMIC DNA]</scope>
</reference>
<dbReference type="PROSITE" id="PS51175">
    <property type="entry name" value="CBM6"/>
    <property type="match status" value="1"/>
</dbReference>
<feature type="signal peptide" evidence="3">
    <location>
        <begin position="1"/>
        <end position="23"/>
    </location>
</feature>
<dbReference type="CDD" id="cd04082">
    <property type="entry name" value="CBM35_pectate_lyase-like"/>
    <property type="match status" value="1"/>
</dbReference>
<feature type="compositionally biased region" description="Pro residues" evidence="2">
    <location>
        <begin position="331"/>
        <end position="343"/>
    </location>
</feature>
<comment type="caution">
    <text evidence="5">The sequence shown here is derived from an EMBL/GenBank/DDBJ whole genome shotgun (WGS) entry which is preliminary data.</text>
</comment>
<dbReference type="GO" id="GO:0000272">
    <property type="term" value="P:polysaccharide catabolic process"/>
    <property type="evidence" value="ECO:0007669"/>
    <property type="project" value="InterPro"/>
</dbReference>
<feature type="region of interest" description="Disordered" evidence="2">
    <location>
        <begin position="538"/>
        <end position="568"/>
    </location>
</feature>
<dbReference type="InterPro" id="IPR011050">
    <property type="entry name" value="Pectin_lyase_fold/virulence"/>
</dbReference>
<dbReference type="Pfam" id="PF16990">
    <property type="entry name" value="CBM_35"/>
    <property type="match status" value="1"/>
</dbReference>
<feature type="domain" description="CBM6" evidence="4">
    <location>
        <begin position="348"/>
        <end position="471"/>
    </location>
</feature>
<dbReference type="InterPro" id="IPR008979">
    <property type="entry name" value="Galactose-bd-like_sf"/>
</dbReference>
<feature type="region of interest" description="Disordered" evidence="2">
    <location>
        <begin position="301"/>
        <end position="343"/>
    </location>
</feature>
<dbReference type="EMBL" id="MEXM01000048">
    <property type="protein sequence ID" value="OGC99899.1"/>
    <property type="molecule type" value="Genomic_DNA"/>
</dbReference>
<dbReference type="InterPro" id="IPR006626">
    <property type="entry name" value="PbH1"/>
</dbReference>